<feature type="domain" description="Glycosyltransferase subfamily 4-like N-terminal" evidence="3">
    <location>
        <begin position="19"/>
        <end position="175"/>
    </location>
</feature>
<evidence type="ECO:0000313" key="4">
    <source>
        <dbReference type="EMBL" id="RKS71304.1"/>
    </source>
</evidence>
<gene>
    <name evidence="4" type="ORF">CLV35_3100</name>
</gene>
<evidence type="ECO:0000256" key="2">
    <source>
        <dbReference type="ARBA" id="ARBA00022679"/>
    </source>
</evidence>
<reference evidence="4 5" key="1">
    <citation type="submission" date="2018-10" db="EMBL/GenBank/DDBJ databases">
        <title>Genomic Encyclopedia of Archaeal and Bacterial Type Strains, Phase II (KMG-II): from individual species to whole genera.</title>
        <authorList>
            <person name="Goeker M."/>
        </authorList>
    </citation>
    <scope>NUCLEOTIDE SEQUENCE [LARGE SCALE GENOMIC DNA]</scope>
    <source>
        <strain evidence="4 5">RP-AC37</strain>
    </source>
</reference>
<dbReference type="FunCoup" id="A0A420XL95">
    <property type="interactions" value="12"/>
</dbReference>
<sequence length="378" mass="40386">MTPAAPLRVVHVITTLTTGGAERQLESIVGRTRHQTATICLYGSGTVGDAMVASGQRVEVLGMDGWRKAVAVFRLAARIRRYRPDVVHVHLLAAQLWGIPAARLAGVPVIVSSEHSLMATTIEGRPLSAWLRRLYLALERLTTRTVAVSATTRERLVAWGVRPARIEVVDNGIEFEALRFSSTARASVRAELGLDEQAVVVGAVGRLDAVKRMDRLVRALAPRLRSGDAWLAVAGDGPLRPELEALATELGVADRVLLLGARPDVPAVLSALDLLVSPSRDETFGMAVVEALGSGLPVVYAQCPAIDEAQVQCSWAVELPPGADGDDELLAISGAVDDLLAHGRTRHPAPGRLVERYGIASTVERLDSLYDELRAAAG</sequence>
<dbReference type="InParanoid" id="A0A420XL95"/>
<name>A0A420XL95_9ACTN</name>
<keyword evidence="5" id="KW-1185">Reference proteome</keyword>
<comment type="caution">
    <text evidence="4">The sequence shown here is derived from an EMBL/GenBank/DDBJ whole genome shotgun (WGS) entry which is preliminary data.</text>
</comment>
<evidence type="ECO:0000259" key="3">
    <source>
        <dbReference type="Pfam" id="PF13439"/>
    </source>
</evidence>
<dbReference type="SUPFAM" id="SSF53756">
    <property type="entry name" value="UDP-Glycosyltransferase/glycogen phosphorylase"/>
    <property type="match status" value="1"/>
</dbReference>
<keyword evidence="1" id="KW-0328">Glycosyltransferase</keyword>
<evidence type="ECO:0000256" key="1">
    <source>
        <dbReference type="ARBA" id="ARBA00022676"/>
    </source>
</evidence>
<dbReference type="PANTHER" id="PTHR45947:SF3">
    <property type="entry name" value="SULFOQUINOVOSYL TRANSFERASE SQD2"/>
    <property type="match status" value="1"/>
</dbReference>
<dbReference type="InterPro" id="IPR028098">
    <property type="entry name" value="Glyco_trans_4-like_N"/>
</dbReference>
<protein>
    <submittedName>
        <fullName evidence="4">Glycosyltransferase involved in cell wall biosynthesis</fullName>
    </submittedName>
</protein>
<dbReference type="GO" id="GO:0016757">
    <property type="term" value="F:glycosyltransferase activity"/>
    <property type="evidence" value="ECO:0007669"/>
    <property type="project" value="UniProtKB-KW"/>
</dbReference>
<dbReference type="InterPro" id="IPR050194">
    <property type="entry name" value="Glycosyltransferase_grp1"/>
</dbReference>
<keyword evidence="2 4" id="KW-0808">Transferase</keyword>
<dbReference type="RefSeq" id="WP_231121883.1">
    <property type="nucleotide sequence ID" value="NZ_RBWV01000014.1"/>
</dbReference>
<dbReference type="EMBL" id="RBWV01000014">
    <property type="protein sequence ID" value="RKS71304.1"/>
    <property type="molecule type" value="Genomic_DNA"/>
</dbReference>
<dbReference type="Gene3D" id="3.40.50.2000">
    <property type="entry name" value="Glycogen Phosphorylase B"/>
    <property type="match status" value="2"/>
</dbReference>
<dbReference type="Pfam" id="PF13692">
    <property type="entry name" value="Glyco_trans_1_4"/>
    <property type="match status" value="1"/>
</dbReference>
<dbReference type="Proteomes" id="UP000281955">
    <property type="component" value="Unassembled WGS sequence"/>
</dbReference>
<dbReference type="GO" id="GO:1901137">
    <property type="term" value="P:carbohydrate derivative biosynthetic process"/>
    <property type="evidence" value="ECO:0007669"/>
    <property type="project" value="UniProtKB-ARBA"/>
</dbReference>
<organism evidence="4 5">
    <name type="scientific">Motilibacter peucedani</name>
    <dbReference type="NCBI Taxonomy" id="598650"/>
    <lineage>
        <taxon>Bacteria</taxon>
        <taxon>Bacillati</taxon>
        <taxon>Actinomycetota</taxon>
        <taxon>Actinomycetes</taxon>
        <taxon>Motilibacterales</taxon>
        <taxon>Motilibacteraceae</taxon>
        <taxon>Motilibacter</taxon>
    </lineage>
</organism>
<dbReference type="Pfam" id="PF13439">
    <property type="entry name" value="Glyco_transf_4"/>
    <property type="match status" value="1"/>
</dbReference>
<proteinExistence type="predicted"/>
<dbReference type="PANTHER" id="PTHR45947">
    <property type="entry name" value="SULFOQUINOVOSYL TRANSFERASE SQD2"/>
    <property type="match status" value="1"/>
</dbReference>
<evidence type="ECO:0000313" key="5">
    <source>
        <dbReference type="Proteomes" id="UP000281955"/>
    </source>
</evidence>
<accession>A0A420XL95</accession>
<dbReference type="AlphaFoldDB" id="A0A420XL95"/>